<dbReference type="PANTHER" id="PTHR47842:SF1">
    <property type="entry name" value="DUF676 DOMAIN-CONTAINING PROTEIN"/>
    <property type="match status" value="1"/>
</dbReference>
<protein>
    <recommendedName>
        <fullName evidence="1">Serine aminopeptidase S33 domain-containing protein</fullName>
    </recommendedName>
</protein>
<dbReference type="Proteomes" id="UP000269721">
    <property type="component" value="Unassembled WGS sequence"/>
</dbReference>
<proteinExistence type="predicted"/>
<accession>A0A4P9WM78</accession>
<evidence type="ECO:0000313" key="2">
    <source>
        <dbReference type="EMBL" id="RKO94169.1"/>
    </source>
</evidence>
<feature type="domain" description="Serine aminopeptidase S33" evidence="1">
    <location>
        <begin position="40"/>
        <end position="167"/>
    </location>
</feature>
<gene>
    <name evidence="2" type="ORF">BDK51DRAFT_52229</name>
</gene>
<dbReference type="Pfam" id="PF12146">
    <property type="entry name" value="Hydrolase_4"/>
    <property type="match status" value="1"/>
</dbReference>
<dbReference type="AlphaFoldDB" id="A0A4P9WM78"/>
<dbReference type="Gene3D" id="3.40.50.1820">
    <property type="entry name" value="alpha/beta hydrolase"/>
    <property type="match status" value="1"/>
</dbReference>
<dbReference type="PANTHER" id="PTHR47842">
    <property type="entry name" value="EXPRESSED PROTEIN"/>
    <property type="match status" value="1"/>
</dbReference>
<keyword evidence="3" id="KW-1185">Reference proteome</keyword>
<dbReference type="InterPro" id="IPR022742">
    <property type="entry name" value="Hydrolase_4"/>
</dbReference>
<sequence>MSAPLLYFVHGFLGSPKSLYKFPADLKKALRKRKLYSYETHDEYAAQVSGLTEALSRVEWRGRPVIIIGHSMGGLLAVDAAVNVAADPAVNVKAVLAFDSPFFGVREDVFGKKTLFFLPLASSILSSKQITFAIVVAALVNLSNEEIKQKVDRWVSKQRDNVAEYAQFLRPLWNIEEMTERFDALGKLKEEQKLVFKCIYAARFTTSSATSDSPGSFITHPAPEINSLFDFKPIRFTVQFKKRL</sequence>
<dbReference type="OrthoDB" id="442243at2759"/>
<evidence type="ECO:0000313" key="3">
    <source>
        <dbReference type="Proteomes" id="UP000269721"/>
    </source>
</evidence>
<dbReference type="EMBL" id="KZ993985">
    <property type="protein sequence ID" value="RKO94169.1"/>
    <property type="molecule type" value="Genomic_DNA"/>
</dbReference>
<reference evidence="3" key="1">
    <citation type="journal article" date="2018" name="Nat. Microbiol.">
        <title>Leveraging single-cell genomics to expand the fungal tree of life.</title>
        <authorList>
            <person name="Ahrendt S.R."/>
            <person name="Quandt C.A."/>
            <person name="Ciobanu D."/>
            <person name="Clum A."/>
            <person name="Salamov A."/>
            <person name="Andreopoulos B."/>
            <person name="Cheng J.F."/>
            <person name="Woyke T."/>
            <person name="Pelin A."/>
            <person name="Henrissat B."/>
            <person name="Reynolds N.K."/>
            <person name="Benny G.L."/>
            <person name="Smith M.E."/>
            <person name="James T.Y."/>
            <person name="Grigoriev I.V."/>
        </authorList>
    </citation>
    <scope>NUCLEOTIDE SEQUENCE [LARGE SCALE GENOMIC DNA]</scope>
</reference>
<dbReference type="SUPFAM" id="SSF53474">
    <property type="entry name" value="alpha/beta-Hydrolases"/>
    <property type="match status" value="1"/>
</dbReference>
<name>A0A4P9WM78_9FUNG</name>
<evidence type="ECO:0000259" key="1">
    <source>
        <dbReference type="Pfam" id="PF12146"/>
    </source>
</evidence>
<dbReference type="InterPro" id="IPR029058">
    <property type="entry name" value="AB_hydrolase_fold"/>
</dbReference>
<organism evidence="2 3">
    <name type="scientific">Blyttiomyces helicus</name>
    <dbReference type="NCBI Taxonomy" id="388810"/>
    <lineage>
        <taxon>Eukaryota</taxon>
        <taxon>Fungi</taxon>
        <taxon>Fungi incertae sedis</taxon>
        <taxon>Chytridiomycota</taxon>
        <taxon>Chytridiomycota incertae sedis</taxon>
        <taxon>Chytridiomycetes</taxon>
        <taxon>Chytridiomycetes incertae sedis</taxon>
        <taxon>Blyttiomyces</taxon>
    </lineage>
</organism>